<proteinExistence type="predicted"/>
<name>A0A923MER6_9BURK</name>
<keyword evidence="2" id="KW-1185">Reference proteome</keyword>
<dbReference type="RefSeq" id="WP_187085611.1">
    <property type="nucleotide sequence ID" value="NZ_JACORU010000022.1"/>
</dbReference>
<organism evidence="1 2">
    <name type="scientific">Ramlibacter albus</name>
    <dbReference type="NCBI Taxonomy" id="2079448"/>
    <lineage>
        <taxon>Bacteria</taxon>
        <taxon>Pseudomonadati</taxon>
        <taxon>Pseudomonadota</taxon>
        <taxon>Betaproteobacteria</taxon>
        <taxon>Burkholderiales</taxon>
        <taxon>Comamonadaceae</taxon>
        <taxon>Ramlibacter</taxon>
    </lineage>
</organism>
<gene>
    <name evidence="1" type="ORF">H8R02_29760</name>
</gene>
<reference evidence="1" key="1">
    <citation type="submission" date="2020-08" db="EMBL/GenBank/DDBJ databases">
        <title>Ramlibacter sp. GTP1 16S ribosomal RNA gene genome sequencing and assembly.</title>
        <authorList>
            <person name="Kang M."/>
        </authorList>
    </citation>
    <scope>NUCLEOTIDE SEQUENCE</scope>
    <source>
        <strain evidence="1">GTP1</strain>
    </source>
</reference>
<accession>A0A923MER6</accession>
<sequence>MNKRKALARPANDSTGGVSCAGGYLATLVEVEIQQNPWELTFSGCLFDPTPDELAAFTEQRHARARNSEGGAFFFASTGGVHAAMTKGLGQVEIQRALDEVAAAVSEIRQVRDKHLTGFH</sequence>
<evidence type="ECO:0000313" key="2">
    <source>
        <dbReference type="Proteomes" id="UP000596827"/>
    </source>
</evidence>
<dbReference type="Proteomes" id="UP000596827">
    <property type="component" value="Unassembled WGS sequence"/>
</dbReference>
<protein>
    <submittedName>
        <fullName evidence="1">Uncharacterized protein</fullName>
    </submittedName>
</protein>
<evidence type="ECO:0000313" key="1">
    <source>
        <dbReference type="EMBL" id="MBC5768685.1"/>
    </source>
</evidence>
<comment type="caution">
    <text evidence="1">The sequence shown here is derived from an EMBL/GenBank/DDBJ whole genome shotgun (WGS) entry which is preliminary data.</text>
</comment>
<dbReference type="EMBL" id="JACORU010000022">
    <property type="protein sequence ID" value="MBC5768685.1"/>
    <property type="molecule type" value="Genomic_DNA"/>
</dbReference>
<dbReference type="AlphaFoldDB" id="A0A923MER6"/>